<evidence type="ECO:0000256" key="8">
    <source>
        <dbReference type="ARBA" id="ARBA00022737"/>
    </source>
</evidence>
<evidence type="ECO:0000256" key="9">
    <source>
        <dbReference type="ARBA" id="ARBA00023157"/>
    </source>
</evidence>
<keyword evidence="7 14" id="KW-0732">Signal</keyword>
<feature type="chain" id="PRO_5039891215" description="Beta-2-glycoprotein 1" evidence="14">
    <location>
        <begin position="19"/>
        <end position="297"/>
    </location>
</feature>
<dbReference type="InterPro" id="IPR015104">
    <property type="entry name" value="Sushi_2"/>
</dbReference>
<protein>
    <recommendedName>
        <fullName evidence="3">Beta-2-glycoprotein 1</fullName>
    </recommendedName>
    <alternativeName>
        <fullName evidence="11">Apolipoprotein H</fullName>
    </alternativeName>
    <alternativeName>
        <fullName evidence="12">Beta-2-glycoprotein I</fullName>
    </alternativeName>
</protein>
<accession>A0A9F5MYU7</accession>
<evidence type="ECO:0000256" key="7">
    <source>
        <dbReference type="ARBA" id="ARBA00022729"/>
    </source>
</evidence>
<keyword evidence="16" id="KW-1185">Reference proteome</keyword>
<dbReference type="KEGG" id="pbi:107326399"/>
<evidence type="ECO:0000256" key="5">
    <source>
        <dbReference type="ARBA" id="ARBA00022659"/>
    </source>
</evidence>
<feature type="domain" description="Sushi" evidence="15">
    <location>
        <begin position="43"/>
        <end position="103"/>
    </location>
</feature>
<dbReference type="InterPro" id="IPR035976">
    <property type="entry name" value="Sushi/SCR/CCP_sf"/>
</dbReference>
<evidence type="ECO:0000313" key="16">
    <source>
        <dbReference type="Proteomes" id="UP000695026"/>
    </source>
</evidence>
<organism evidence="16 17">
    <name type="scientific">Python bivittatus</name>
    <name type="common">Burmese python</name>
    <name type="synonym">Python molurus bivittatus</name>
    <dbReference type="NCBI Taxonomy" id="176946"/>
    <lineage>
        <taxon>Eukaryota</taxon>
        <taxon>Metazoa</taxon>
        <taxon>Chordata</taxon>
        <taxon>Craniata</taxon>
        <taxon>Vertebrata</taxon>
        <taxon>Euteleostomi</taxon>
        <taxon>Lepidosauria</taxon>
        <taxon>Squamata</taxon>
        <taxon>Bifurcata</taxon>
        <taxon>Unidentata</taxon>
        <taxon>Episquamata</taxon>
        <taxon>Toxicofera</taxon>
        <taxon>Serpentes</taxon>
        <taxon>Henophidia</taxon>
        <taxon>Pythonidae</taxon>
        <taxon>Python</taxon>
    </lineage>
</organism>
<comment type="caution">
    <text evidence="13">Lacks conserved residue(s) required for the propagation of feature annotation.</text>
</comment>
<keyword evidence="4" id="KW-0964">Secreted</keyword>
<dbReference type="PROSITE" id="PS50923">
    <property type="entry name" value="SUSHI"/>
    <property type="match status" value="1"/>
</dbReference>
<evidence type="ECO:0000256" key="1">
    <source>
        <dbReference type="ARBA" id="ARBA00003651"/>
    </source>
</evidence>
<evidence type="ECO:0000256" key="6">
    <source>
        <dbReference type="ARBA" id="ARBA00022674"/>
    </source>
</evidence>
<dbReference type="AlphaFoldDB" id="A0A9F5MYU7"/>
<evidence type="ECO:0000256" key="10">
    <source>
        <dbReference type="ARBA" id="ARBA00023180"/>
    </source>
</evidence>
<dbReference type="SMART" id="SM00032">
    <property type="entry name" value="CCP"/>
    <property type="match status" value="2"/>
</dbReference>
<dbReference type="SUPFAM" id="SSF57535">
    <property type="entry name" value="Complement control module/SCR domain"/>
    <property type="match status" value="3"/>
</dbReference>
<dbReference type="InterPro" id="IPR000436">
    <property type="entry name" value="Sushi_SCR_CCP_dom"/>
</dbReference>
<evidence type="ECO:0000256" key="13">
    <source>
        <dbReference type="PROSITE-ProRule" id="PRU00302"/>
    </source>
</evidence>
<dbReference type="GO" id="GO:0008201">
    <property type="term" value="F:heparin binding"/>
    <property type="evidence" value="ECO:0007669"/>
    <property type="project" value="UniProtKB-KW"/>
</dbReference>
<dbReference type="CDD" id="cd00033">
    <property type="entry name" value="CCP"/>
    <property type="match status" value="2"/>
</dbReference>
<proteinExistence type="predicted"/>
<evidence type="ECO:0000256" key="3">
    <source>
        <dbReference type="ARBA" id="ARBA00020104"/>
    </source>
</evidence>
<keyword evidence="10" id="KW-0325">Glycoprotein</keyword>
<dbReference type="Gene3D" id="2.10.70.10">
    <property type="entry name" value="Complement Module, domain 1"/>
    <property type="match status" value="3"/>
</dbReference>
<dbReference type="Pfam" id="PF00084">
    <property type="entry name" value="Sushi"/>
    <property type="match status" value="2"/>
</dbReference>
<dbReference type="PANTHER" id="PTHR19325:SF549">
    <property type="entry name" value="BETA-2-GLYCOPROTEIN 1"/>
    <property type="match status" value="1"/>
</dbReference>
<evidence type="ECO:0000256" key="12">
    <source>
        <dbReference type="ARBA" id="ARBA00033414"/>
    </source>
</evidence>
<dbReference type="OMA" id="YLETPCK"/>
<dbReference type="GO" id="GO:0005576">
    <property type="term" value="C:extracellular region"/>
    <property type="evidence" value="ECO:0007669"/>
    <property type="project" value="UniProtKB-SubCell"/>
</dbReference>
<comment type="function">
    <text evidence="1">Binds to various kinds of negatively charged substances such as heparin, phospholipids, and dextran sulfate. May prevent activation of the intrinsic blood coagulation cascade by binding to phospholipids on the surface of damaged cells.</text>
</comment>
<evidence type="ECO:0000256" key="4">
    <source>
        <dbReference type="ARBA" id="ARBA00022525"/>
    </source>
</evidence>
<evidence type="ECO:0000256" key="11">
    <source>
        <dbReference type="ARBA" id="ARBA00029855"/>
    </source>
</evidence>
<evidence type="ECO:0000259" key="15">
    <source>
        <dbReference type="PROSITE" id="PS50923"/>
    </source>
</evidence>
<dbReference type="InterPro" id="IPR050350">
    <property type="entry name" value="Compl-Cell_Adhes-Reg"/>
</dbReference>
<keyword evidence="5 13" id="KW-0768">Sushi</keyword>
<reference evidence="17" key="1">
    <citation type="submission" date="2025-08" db="UniProtKB">
        <authorList>
            <consortium name="RefSeq"/>
        </authorList>
    </citation>
    <scope>IDENTIFICATION</scope>
    <source>
        <tissue evidence="17">Liver</tissue>
    </source>
</reference>
<evidence type="ECO:0000256" key="14">
    <source>
        <dbReference type="SAM" id="SignalP"/>
    </source>
</evidence>
<comment type="subcellular location">
    <subcellularLocation>
        <location evidence="2">Secreted</location>
    </subcellularLocation>
</comment>
<keyword evidence="6" id="KW-0358">Heparin-binding</keyword>
<sequence>MDEPSAPFTVVFWQVLSACLFGPWLPLTEYSPSQQWDAVYAAPVCPRPPEVPLATININKEEYSPGEEIIYSCDLGYIPQSDSMSYTCPLSGIWPNITFKCIPKKCPYPGPLNNGQICITDLNYLSVITFSSVTYSPPISASGILSYRKIKPGNTLFFQDMIRFECLFPFTLLGNKTAICQANGRWSALPTVNANVSPMNIVLGAGNSGIELATYLETPCKIPVKRATMLYNGQKIKVQDLLKPRILHAETIWFFCERKKEKCSDEAPTQCKHGHISVPNCFEGRNMFFSFDYHGNR</sequence>
<feature type="signal peptide" evidence="14">
    <location>
        <begin position="1"/>
        <end position="18"/>
    </location>
</feature>
<dbReference type="GeneID" id="107326399"/>
<keyword evidence="9 13" id="KW-1015">Disulfide bond</keyword>
<gene>
    <name evidence="17" type="primary">LOC107326399</name>
</gene>
<evidence type="ECO:0000313" key="17">
    <source>
        <dbReference type="RefSeq" id="XP_025029421.1"/>
    </source>
</evidence>
<evidence type="ECO:0000256" key="2">
    <source>
        <dbReference type="ARBA" id="ARBA00004613"/>
    </source>
</evidence>
<keyword evidence="8" id="KW-0677">Repeat</keyword>
<feature type="disulfide bond" evidence="13">
    <location>
        <begin position="45"/>
        <end position="88"/>
    </location>
</feature>
<dbReference type="RefSeq" id="XP_025029421.1">
    <property type="nucleotide sequence ID" value="XM_025173653.1"/>
</dbReference>
<dbReference type="OrthoDB" id="6103690at2759"/>
<dbReference type="Proteomes" id="UP000695026">
    <property type="component" value="Unplaced"/>
</dbReference>
<dbReference type="Pfam" id="PF09014">
    <property type="entry name" value="Sushi_2"/>
    <property type="match status" value="1"/>
</dbReference>
<name>A0A9F5MYU7_PYTBI</name>
<dbReference type="PANTHER" id="PTHR19325">
    <property type="entry name" value="COMPLEMENT COMPONENT-RELATED SUSHI DOMAIN-CONTAINING"/>
    <property type="match status" value="1"/>
</dbReference>